<evidence type="ECO:0000313" key="3">
    <source>
        <dbReference type="Proteomes" id="UP000242450"/>
    </source>
</evidence>
<dbReference type="PANTHER" id="PTHR10662">
    <property type="entry name" value="NUCLEAR RNA EXPORT FACTOR"/>
    <property type="match status" value="1"/>
</dbReference>
<dbReference type="GO" id="GO:0005634">
    <property type="term" value="C:nucleus"/>
    <property type="evidence" value="ECO:0007669"/>
    <property type="project" value="TreeGrafter"/>
</dbReference>
<comment type="caution">
    <text evidence="2">The sequence shown here is derived from an EMBL/GenBank/DDBJ whole genome shotgun (WGS) entry which is preliminary data.</text>
</comment>
<organism evidence="2 3">
    <name type="scientific">Cervus elaphus hippelaphus</name>
    <name type="common">European red deer</name>
    <dbReference type="NCBI Taxonomy" id="46360"/>
    <lineage>
        <taxon>Eukaryota</taxon>
        <taxon>Metazoa</taxon>
        <taxon>Chordata</taxon>
        <taxon>Craniata</taxon>
        <taxon>Vertebrata</taxon>
        <taxon>Euteleostomi</taxon>
        <taxon>Mammalia</taxon>
        <taxon>Eutheria</taxon>
        <taxon>Laurasiatheria</taxon>
        <taxon>Artiodactyla</taxon>
        <taxon>Ruminantia</taxon>
        <taxon>Pecora</taxon>
        <taxon>Cervidae</taxon>
        <taxon>Cervinae</taxon>
        <taxon>Cervus</taxon>
    </lineage>
</organism>
<dbReference type="InterPro" id="IPR035979">
    <property type="entry name" value="RBD_domain_sf"/>
</dbReference>
<dbReference type="Proteomes" id="UP000242450">
    <property type="component" value="Chromosome X"/>
</dbReference>
<name>A0A212BZF9_CEREH</name>
<dbReference type="Gene3D" id="3.30.70.330">
    <property type="match status" value="1"/>
</dbReference>
<dbReference type="AlphaFoldDB" id="A0A212BZF9"/>
<accession>A0A212BZF9</accession>
<dbReference type="InterPro" id="IPR012677">
    <property type="entry name" value="Nucleotide-bd_a/b_plait_sf"/>
</dbReference>
<sequence>EHEAGVFTKGNTNIGLDRLLPGSSKIDIQKQVMPIWTTKQDMLHMPFCPILREISFGIKYDEKWLLNLIQKQCGVPFITVEFHYEKMQAQFFVENANIACALKNDIGKIFKTPLWPWCGYSSNCRAGDGKGSVWVEHSEIKSWGGVCAESAPAGTLSASVSLVLAFWSLDDL</sequence>
<feature type="non-terminal residue" evidence="2">
    <location>
        <position position="172"/>
    </location>
</feature>
<dbReference type="GO" id="GO:0003723">
    <property type="term" value="F:RNA binding"/>
    <property type="evidence" value="ECO:0007669"/>
    <property type="project" value="InterPro"/>
</dbReference>
<dbReference type="Pfam" id="PF09162">
    <property type="entry name" value="Tap-RNA_bind"/>
    <property type="match status" value="1"/>
</dbReference>
<dbReference type="GO" id="GO:0016973">
    <property type="term" value="P:poly(A)+ mRNA export from nucleus"/>
    <property type="evidence" value="ECO:0007669"/>
    <property type="project" value="TreeGrafter"/>
</dbReference>
<keyword evidence="3" id="KW-1185">Reference proteome</keyword>
<feature type="domain" description="Nuclear RNA export factor Tap RNA-binding" evidence="1">
    <location>
        <begin position="54"/>
        <end position="109"/>
    </location>
</feature>
<protein>
    <submittedName>
        <fullName evidence="2">NXF3</fullName>
    </submittedName>
</protein>
<dbReference type="PANTHER" id="PTHR10662:SF12">
    <property type="entry name" value="NUCLEAR RNA EXPORT FACTOR 3"/>
    <property type="match status" value="1"/>
</dbReference>
<reference evidence="2 3" key="1">
    <citation type="journal article" date="2018" name="Mol. Genet. Genomics">
        <title>The red deer Cervus elaphus genome CerEla1.0: sequencing, annotating, genes, and chromosomes.</title>
        <authorList>
            <person name="Bana N.A."/>
            <person name="Nyiri A."/>
            <person name="Nagy J."/>
            <person name="Frank K."/>
            <person name="Nagy T."/>
            <person name="Steger V."/>
            <person name="Schiller M."/>
            <person name="Lakatos P."/>
            <person name="Sugar L."/>
            <person name="Horn P."/>
            <person name="Barta E."/>
            <person name="Orosz L."/>
        </authorList>
    </citation>
    <scope>NUCLEOTIDE SEQUENCE [LARGE SCALE GENOMIC DNA]</scope>
    <source>
        <strain evidence="2">Hungarian</strain>
    </source>
</reference>
<evidence type="ECO:0000313" key="2">
    <source>
        <dbReference type="EMBL" id="OWJ99076.1"/>
    </source>
</evidence>
<evidence type="ECO:0000259" key="1">
    <source>
        <dbReference type="Pfam" id="PF09162"/>
    </source>
</evidence>
<dbReference type="EMBL" id="MKHE01000034">
    <property type="protein sequence ID" value="OWJ99076.1"/>
    <property type="molecule type" value="Genomic_DNA"/>
</dbReference>
<feature type="non-terminal residue" evidence="2">
    <location>
        <position position="1"/>
    </location>
</feature>
<dbReference type="OrthoDB" id="9681503at2759"/>
<dbReference type="InterPro" id="IPR015245">
    <property type="entry name" value="Tap_RNA-bd"/>
</dbReference>
<dbReference type="SUPFAM" id="SSF54928">
    <property type="entry name" value="RNA-binding domain, RBD"/>
    <property type="match status" value="1"/>
</dbReference>
<dbReference type="InterPro" id="IPR030217">
    <property type="entry name" value="NXF_fam"/>
</dbReference>
<dbReference type="GO" id="GO:0005737">
    <property type="term" value="C:cytoplasm"/>
    <property type="evidence" value="ECO:0007669"/>
    <property type="project" value="InterPro"/>
</dbReference>
<gene>
    <name evidence="2" type="ORF">Celaphus_00009747</name>
</gene>
<proteinExistence type="predicted"/>